<dbReference type="InterPro" id="IPR013249">
    <property type="entry name" value="RNA_pol_sigma70_r4_t2"/>
</dbReference>
<dbReference type="Gene3D" id="1.10.10.10">
    <property type="entry name" value="Winged helix-like DNA-binding domain superfamily/Winged helix DNA-binding domain"/>
    <property type="match status" value="1"/>
</dbReference>
<protein>
    <submittedName>
        <fullName evidence="8">RNA polymerase sigma factor</fullName>
    </submittedName>
</protein>
<dbReference type="Pfam" id="PF08281">
    <property type="entry name" value="Sigma70_r4_2"/>
    <property type="match status" value="1"/>
</dbReference>
<keyword evidence="9" id="KW-1185">Reference proteome</keyword>
<dbReference type="InterPro" id="IPR007627">
    <property type="entry name" value="RNA_pol_sigma70_r2"/>
</dbReference>
<evidence type="ECO:0000259" key="7">
    <source>
        <dbReference type="Pfam" id="PF08281"/>
    </source>
</evidence>
<dbReference type="InterPro" id="IPR013325">
    <property type="entry name" value="RNA_pol_sigma_r2"/>
</dbReference>
<dbReference type="EMBL" id="JBHUCM010000003">
    <property type="protein sequence ID" value="MFD1535703.1"/>
    <property type="molecule type" value="Genomic_DNA"/>
</dbReference>
<evidence type="ECO:0000256" key="5">
    <source>
        <dbReference type="ARBA" id="ARBA00023163"/>
    </source>
</evidence>
<sequence>MSRSLLEPEVFAEIFDRYAPALHRFASRRLGDEAADDVVSETFLTAFQHRRRYNSGYGDARPWLYGIATNVIRHRRRTELSHYQATMLDGARPTSAGLVEDGVTTLAVNRPLVSAIAGLKPGDRDVLLLVAWAEFTYEETARALSIPVGTVRSRLNRARTQVRTALEANHG</sequence>
<evidence type="ECO:0000313" key="9">
    <source>
        <dbReference type="Proteomes" id="UP001597097"/>
    </source>
</evidence>
<keyword evidence="4" id="KW-0238">DNA-binding</keyword>
<dbReference type="RefSeq" id="WP_246653382.1">
    <property type="nucleotide sequence ID" value="NZ_JAHKRM010000029.1"/>
</dbReference>
<dbReference type="PANTHER" id="PTHR43133:SF8">
    <property type="entry name" value="RNA POLYMERASE SIGMA FACTOR HI_1459-RELATED"/>
    <property type="match status" value="1"/>
</dbReference>
<reference evidence="9" key="1">
    <citation type="journal article" date="2019" name="Int. J. Syst. Evol. Microbiol.">
        <title>The Global Catalogue of Microorganisms (GCM) 10K type strain sequencing project: providing services to taxonomists for standard genome sequencing and annotation.</title>
        <authorList>
            <consortium name="The Broad Institute Genomics Platform"/>
            <consortium name="The Broad Institute Genome Sequencing Center for Infectious Disease"/>
            <person name="Wu L."/>
            <person name="Ma J."/>
        </authorList>
    </citation>
    <scope>NUCLEOTIDE SEQUENCE [LARGE SCALE GENOMIC DNA]</scope>
    <source>
        <strain evidence="9">CGMCC 1.15399</strain>
    </source>
</reference>
<comment type="caution">
    <text evidence="8">The sequence shown here is derived from an EMBL/GenBank/DDBJ whole genome shotgun (WGS) entry which is preliminary data.</text>
</comment>
<dbReference type="Proteomes" id="UP001597097">
    <property type="component" value="Unassembled WGS sequence"/>
</dbReference>
<feature type="domain" description="RNA polymerase sigma-70 region 2" evidence="6">
    <location>
        <begin position="15"/>
        <end position="78"/>
    </location>
</feature>
<dbReference type="InterPro" id="IPR039425">
    <property type="entry name" value="RNA_pol_sigma-70-like"/>
</dbReference>
<proteinExistence type="inferred from homology"/>
<feature type="domain" description="RNA polymerase sigma factor 70 region 4 type 2" evidence="7">
    <location>
        <begin position="112"/>
        <end position="161"/>
    </location>
</feature>
<evidence type="ECO:0000256" key="3">
    <source>
        <dbReference type="ARBA" id="ARBA00023082"/>
    </source>
</evidence>
<dbReference type="Gene3D" id="1.10.1740.10">
    <property type="match status" value="1"/>
</dbReference>
<dbReference type="InterPro" id="IPR013324">
    <property type="entry name" value="RNA_pol_sigma_r3/r4-like"/>
</dbReference>
<evidence type="ECO:0000256" key="4">
    <source>
        <dbReference type="ARBA" id="ARBA00023125"/>
    </source>
</evidence>
<dbReference type="PANTHER" id="PTHR43133">
    <property type="entry name" value="RNA POLYMERASE ECF-TYPE SIGMA FACTO"/>
    <property type="match status" value="1"/>
</dbReference>
<keyword evidence="3" id="KW-0731">Sigma factor</keyword>
<evidence type="ECO:0000313" key="8">
    <source>
        <dbReference type="EMBL" id="MFD1535703.1"/>
    </source>
</evidence>
<dbReference type="SUPFAM" id="SSF88659">
    <property type="entry name" value="Sigma3 and sigma4 domains of RNA polymerase sigma factors"/>
    <property type="match status" value="1"/>
</dbReference>
<dbReference type="Pfam" id="PF04542">
    <property type="entry name" value="Sigma70_r2"/>
    <property type="match status" value="1"/>
</dbReference>
<comment type="similarity">
    <text evidence="1">Belongs to the sigma-70 factor family. ECF subfamily.</text>
</comment>
<dbReference type="SUPFAM" id="SSF88946">
    <property type="entry name" value="Sigma2 domain of RNA polymerase sigma factors"/>
    <property type="match status" value="1"/>
</dbReference>
<gene>
    <name evidence="8" type="ORF">ACFSJ0_01580</name>
</gene>
<dbReference type="NCBIfam" id="TIGR02937">
    <property type="entry name" value="sigma70-ECF"/>
    <property type="match status" value="1"/>
</dbReference>
<organism evidence="8 9">
    <name type="scientific">Nonomuraea guangzhouensis</name>
    <dbReference type="NCBI Taxonomy" id="1291555"/>
    <lineage>
        <taxon>Bacteria</taxon>
        <taxon>Bacillati</taxon>
        <taxon>Actinomycetota</taxon>
        <taxon>Actinomycetes</taxon>
        <taxon>Streptosporangiales</taxon>
        <taxon>Streptosporangiaceae</taxon>
        <taxon>Nonomuraea</taxon>
    </lineage>
</organism>
<keyword evidence="2" id="KW-0805">Transcription regulation</keyword>
<name>A0ABW4FZ26_9ACTN</name>
<evidence type="ECO:0000259" key="6">
    <source>
        <dbReference type="Pfam" id="PF04542"/>
    </source>
</evidence>
<evidence type="ECO:0000256" key="1">
    <source>
        <dbReference type="ARBA" id="ARBA00010641"/>
    </source>
</evidence>
<keyword evidence="5" id="KW-0804">Transcription</keyword>
<evidence type="ECO:0000256" key="2">
    <source>
        <dbReference type="ARBA" id="ARBA00023015"/>
    </source>
</evidence>
<dbReference type="CDD" id="cd06171">
    <property type="entry name" value="Sigma70_r4"/>
    <property type="match status" value="1"/>
</dbReference>
<dbReference type="InterPro" id="IPR036388">
    <property type="entry name" value="WH-like_DNA-bd_sf"/>
</dbReference>
<dbReference type="InterPro" id="IPR014284">
    <property type="entry name" value="RNA_pol_sigma-70_dom"/>
</dbReference>
<accession>A0ABW4FZ26</accession>